<dbReference type="Proteomes" id="UP000199236">
    <property type="component" value="Unassembled WGS sequence"/>
</dbReference>
<dbReference type="InterPro" id="IPR005119">
    <property type="entry name" value="LysR_subst-bd"/>
</dbReference>
<accession>A0A1I5LKV9</accession>
<dbReference type="Pfam" id="PF03466">
    <property type="entry name" value="LysR_substrate"/>
    <property type="match status" value="1"/>
</dbReference>
<sequence length="291" mass="31512">MDTRQLETLLAVVQHGGFAAAAHAINLTASAVSQQIAALESELQTDLFDRSRRPPVLTVKGGEMVRSARTILQIVNETKASVSGSKVRGTLAFGTLRTAANSYVPKTLATMRTTYPDLNFRLRIGMSEQLMSEVASGQLDAALVADQVTVPSGLNWTEVLSEPLMILVPAGTKELPFEELVRSIPYIRYRIHVPLARQIDTEMARLGAEPRRVFSVNTMPAIVGCVEAGLGFSVVPEVAMHGMKTSELGAFPFGNPPIYRKLGVVRRPTSSRSAVLDSLTEALSSYRTSKS</sequence>
<dbReference type="InterPro" id="IPR036390">
    <property type="entry name" value="WH_DNA-bd_sf"/>
</dbReference>
<evidence type="ECO:0000256" key="4">
    <source>
        <dbReference type="ARBA" id="ARBA00023163"/>
    </source>
</evidence>
<keyword evidence="7" id="KW-1185">Reference proteome</keyword>
<dbReference type="AlphaFoldDB" id="A0A1I5LKV9"/>
<dbReference type="PROSITE" id="PS50931">
    <property type="entry name" value="HTH_LYSR"/>
    <property type="match status" value="1"/>
</dbReference>
<dbReference type="GO" id="GO:0003677">
    <property type="term" value="F:DNA binding"/>
    <property type="evidence" value="ECO:0007669"/>
    <property type="project" value="UniProtKB-KW"/>
</dbReference>
<dbReference type="RefSeq" id="WP_090075316.1">
    <property type="nucleotide sequence ID" value="NZ_FOVR01000017.1"/>
</dbReference>
<dbReference type="Pfam" id="PF00126">
    <property type="entry name" value="HTH_1"/>
    <property type="match status" value="1"/>
</dbReference>
<dbReference type="SUPFAM" id="SSF46785">
    <property type="entry name" value="Winged helix' DNA-binding domain"/>
    <property type="match status" value="1"/>
</dbReference>
<evidence type="ECO:0000256" key="3">
    <source>
        <dbReference type="ARBA" id="ARBA00023125"/>
    </source>
</evidence>
<name>A0A1I5LKV9_9HYPH</name>
<evidence type="ECO:0000256" key="2">
    <source>
        <dbReference type="ARBA" id="ARBA00023015"/>
    </source>
</evidence>
<dbReference type="GO" id="GO:0005829">
    <property type="term" value="C:cytosol"/>
    <property type="evidence" value="ECO:0007669"/>
    <property type="project" value="TreeGrafter"/>
</dbReference>
<dbReference type="Gene3D" id="1.10.10.10">
    <property type="entry name" value="Winged helix-like DNA-binding domain superfamily/Winged helix DNA-binding domain"/>
    <property type="match status" value="1"/>
</dbReference>
<organism evidence="6 7">
    <name type="scientific">Cohaesibacter marisflavi</name>
    <dbReference type="NCBI Taxonomy" id="655353"/>
    <lineage>
        <taxon>Bacteria</taxon>
        <taxon>Pseudomonadati</taxon>
        <taxon>Pseudomonadota</taxon>
        <taxon>Alphaproteobacteria</taxon>
        <taxon>Hyphomicrobiales</taxon>
        <taxon>Cohaesibacteraceae</taxon>
    </lineage>
</organism>
<evidence type="ECO:0000313" key="7">
    <source>
        <dbReference type="Proteomes" id="UP000199236"/>
    </source>
</evidence>
<dbReference type="PRINTS" id="PR00039">
    <property type="entry name" value="HTHLYSR"/>
</dbReference>
<keyword evidence="2" id="KW-0805">Transcription regulation</keyword>
<dbReference type="PANTHER" id="PTHR30419">
    <property type="entry name" value="HTH-TYPE TRANSCRIPTIONAL REGULATOR YBHD"/>
    <property type="match status" value="1"/>
</dbReference>
<comment type="similarity">
    <text evidence="1">Belongs to the LysR transcriptional regulatory family.</text>
</comment>
<gene>
    <name evidence="6" type="ORF">SAMN04488056_11733</name>
</gene>
<evidence type="ECO:0000259" key="5">
    <source>
        <dbReference type="PROSITE" id="PS50931"/>
    </source>
</evidence>
<keyword evidence="4" id="KW-0804">Transcription</keyword>
<dbReference type="OrthoDB" id="9811588at2"/>
<dbReference type="InterPro" id="IPR036388">
    <property type="entry name" value="WH-like_DNA-bd_sf"/>
</dbReference>
<dbReference type="FunFam" id="1.10.10.10:FF:000001">
    <property type="entry name" value="LysR family transcriptional regulator"/>
    <property type="match status" value="1"/>
</dbReference>
<reference evidence="6 7" key="1">
    <citation type="submission" date="2016-10" db="EMBL/GenBank/DDBJ databases">
        <authorList>
            <person name="de Groot N.N."/>
        </authorList>
    </citation>
    <scope>NUCLEOTIDE SEQUENCE [LARGE SCALE GENOMIC DNA]</scope>
    <source>
        <strain evidence="6 7">CGMCC 1.9157</strain>
    </source>
</reference>
<dbReference type="InterPro" id="IPR050950">
    <property type="entry name" value="HTH-type_LysR_regulators"/>
</dbReference>
<dbReference type="InterPro" id="IPR000847">
    <property type="entry name" value="LysR_HTH_N"/>
</dbReference>
<dbReference type="GO" id="GO:0003700">
    <property type="term" value="F:DNA-binding transcription factor activity"/>
    <property type="evidence" value="ECO:0007669"/>
    <property type="project" value="InterPro"/>
</dbReference>
<protein>
    <submittedName>
        <fullName evidence="6">Transcriptional regulator, LysR family</fullName>
    </submittedName>
</protein>
<feature type="domain" description="HTH lysR-type" evidence="5">
    <location>
        <begin position="1"/>
        <end position="58"/>
    </location>
</feature>
<dbReference type="STRING" id="655353.SAMN04488056_11733"/>
<evidence type="ECO:0000313" key="6">
    <source>
        <dbReference type="EMBL" id="SFO97842.1"/>
    </source>
</evidence>
<dbReference type="EMBL" id="FOVR01000017">
    <property type="protein sequence ID" value="SFO97842.1"/>
    <property type="molecule type" value="Genomic_DNA"/>
</dbReference>
<keyword evidence="3" id="KW-0238">DNA-binding</keyword>
<evidence type="ECO:0000256" key="1">
    <source>
        <dbReference type="ARBA" id="ARBA00009437"/>
    </source>
</evidence>
<dbReference type="Gene3D" id="3.40.190.10">
    <property type="entry name" value="Periplasmic binding protein-like II"/>
    <property type="match status" value="2"/>
</dbReference>
<proteinExistence type="inferred from homology"/>
<dbReference type="SUPFAM" id="SSF53850">
    <property type="entry name" value="Periplasmic binding protein-like II"/>
    <property type="match status" value="1"/>
</dbReference>